<dbReference type="Pfam" id="PF05729">
    <property type="entry name" value="NACHT"/>
    <property type="match status" value="1"/>
</dbReference>
<dbReference type="SUPFAM" id="SSF52540">
    <property type="entry name" value="P-loop containing nucleoside triphosphate hydrolases"/>
    <property type="match status" value="1"/>
</dbReference>
<feature type="domain" description="NACHT" evidence="1">
    <location>
        <begin position="241"/>
        <end position="363"/>
    </location>
</feature>
<dbReference type="Gene3D" id="3.40.50.300">
    <property type="entry name" value="P-loop containing nucleotide triphosphate hydrolases"/>
    <property type="match status" value="1"/>
</dbReference>
<proteinExistence type="predicted"/>
<accession>A0A9E8MKT6</accession>
<dbReference type="InterPro" id="IPR007111">
    <property type="entry name" value="NACHT_NTPase"/>
</dbReference>
<reference evidence="2" key="1">
    <citation type="submission" date="2022-11" db="EMBL/GenBank/DDBJ databases">
        <title>Description of Microcella daejonensis nov. sp, isolated from riverside soil.</title>
        <authorList>
            <person name="Molina K.M."/>
            <person name="Kim S.B."/>
        </authorList>
    </citation>
    <scope>NUCLEOTIDE SEQUENCE</scope>
    <source>
        <strain evidence="2">MMS21-STM12</strain>
    </source>
</reference>
<dbReference type="PANTHER" id="PTHR46844:SF1">
    <property type="entry name" value="SLR5058 PROTEIN"/>
    <property type="match status" value="1"/>
</dbReference>
<gene>
    <name evidence="2" type="ORF">OVN18_08520</name>
</gene>
<dbReference type="Proteomes" id="UP001164706">
    <property type="component" value="Chromosome"/>
</dbReference>
<dbReference type="KEGG" id="mdb:OVN18_08520"/>
<protein>
    <submittedName>
        <fullName evidence="2">NACHT domain-containing protein</fullName>
    </submittedName>
</protein>
<dbReference type="AlphaFoldDB" id="A0A9E8MKT6"/>
<evidence type="ECO:0000313" key="2">
    <source>
        <dbReference type="EMBL" id="WAB80611.1"/>
    </source>
</evidence>
<dbReference type="PANTHER" id="PTHR46844">
    <property type="entry name" value="SLR5058 PROTEIN"/>
    <property type="match status" value="1"/>
</dbReference>
<dbReference type="EMBL" id="CP113089">
    <property type="protein sequence ID" value="WAB80611.1"/>
    <property type="molecule type" value="Genomic_DNA"/>
</dbReference>
<name>A0A9E8MKT6_9MICO</name>
<evidence type="ECO:0000313" key="3">
    <source>
        <dbReference type="Proteomes" id="UP001164706"/>
    </source>
</evidence>
<organism evidence="2 3">
    <name type="scientific">Microcella daejeonensis</name>
    <dbReference type="NCBI Taxonomy" id="2994971"/>
    <lineage>
        <taxon>Bacteria</taxon>
        <taxon>Bacillati</taxon>
        <taxon>Actinomycetota</taxon>
        <taxon>Actinomycetes</taxon>
        <taxon>Micrococcales</taxon>
        <taxon>Microbacteriaceae</taxon>
        <taxon>Microcella</taxon>
    </lineage>
</organism>
<dbReference type="PROSITE" id="PS50837">
    <property type="entry name" value="NACHT"/>
    <property type="match status" value="1"/>
</dbReference>
<dbReference type="RefSeq" id="WP_267780289.1">
    <property type="nucleotide sequence ID" value="NZ_CP113089.1"/>
</dbReference>
<sequence length="984" mass="109586">MDLDPNLVNLFVSYVGNVGADATRWVAGKFTRSKETTDVDAVELEGHKLNYSLQAELQVRGVSDSEAVKVADYIIKTPTIGYLQMMVQAADTSEYVEYAIQEIAAIFSLECELASTAARISAEAVVELIGASNKTGVMYDSIMRAEQHTLLSGIQLFGAREARARFMTNIGNPSLSDIQAYSQIHRGAMARKYARIQLQHIDGGTEERLEDLYVEPDLLAATQWIEGSHKVTPAQVIKESARAVIQGPAGSGKSTTVRKLASQIAAWPDSLIIPIVVELRKYSAQQVLNPSAILDHISAQSGLLTQQAPPKSWLEYMLATGGTVVFFDGLDEVLNAGTRAEVRDAVLAFAQLFPSTSIVVTSRYTGYDLAPLDENEWAHFGVRELAENQVKEYAERWFGLKSPEGEGESRSVGFLRESAKYAPDLRANPLMLSLLCSVYYARGDMPRTLHQLYERCADLIYQQWNTMRGIDDHYAWAKDVRPVLYQVAHAVLMSEEYQSAGIPEAHLHREIRNAFLKNGAPDHDEASKRARMTVRLWSGRAWIITVVSTDADGRRRYGFVHQSFLEFFAAVFEVRRVDAPEDLFENLRPRLIHLNGWSVTQVAVSVVQDYRDGGGVRFLDALMQNARSSCDLDALALWRLAISLVEILSLPVKSIHNICTGLVEFVARSIIMPEMNSTTAFSREESDLRAQSLLDYESSLGRIPSSRRKSNERDQIKIPTSTADQVFVDLAEACHLHSFVWKTVQQTLTDLCRHRDDRFVASALLALLVFERAELPSIPVQIDIEEDSIDDQDRSWIVYWMYAQQGAIALQDAVAKVPWHAVLLEQEMVRASDIEVCGPSFLGKDLRSAIDSDSSYKILQTIGARLVTDLLAGNLPAGVGASEVRAAFVFHEPDGDWSPARDPGEWDDDFLVAFTLIARMANVAWESGHALGEMFAETDRDVVHSIIRQAVGWGQVDEVDLEQVGEGHRLAIREILSSRRFVGD</sequence>
<evidence type="ECO:0000259" key="1">
    <source>
        <dbReference type="PROSITE" id="PS50837"/>
    </source>
</evidence>
<keyword evidence="3" id="KW-1185">Reference proteome</keyword>
<dbReference type="InterPro" id="IPR027417">
    <property type="entry name" value="P-loop_NTPase"/>
</dbReference>